<organism evidence="2 3">
    <name type="scientific">Actinorugispora endophytica</name>
    <dbReference type="NCBI Taxonomy" id="1605990"/>
    <lineage>
        <taxon>Bacteria</taxon>
        <taxon>Bacillati</taxon>
        <taxon>Actinomycetota</taxon>
        <taxon>Actinomycetes</taxon>
        <taxon>Streptosporangiales</taxon>
        <taxon>Nocardiopsidaceae</taxon>
        <taxon>Actinorugispora</taxon>
    </lineage>
</organism>
<accession>A0A4R6V7Z6</accession>
<dbReference type="OrthoDB" id="3436308at2"/>
<keyword evidence="1" id="KW-1133">Transmembrane helix</keyword>
<name>A0A4R6V7Z6_9ACTN</name>
<gene>
    <name evidence="2" type="ORF">EV190_101564</name>
</gene>
<keyword evidence="1" id="KW-0812">Transmembrane</keyword>
<proteinExistence type="predicted"/>
<dbReference type="EMBL" id="SNYN01000001">
    <property type="protein sequence ID" value="TDQ55239.1"/>
    <property type="molecule type" value="Genomic_DNA"/>
</dbReference>
<dbReference type="AlphaFoldDB" id="A0A4R6V7Z6"/>
<sequence length="220" mass="23599">MGQGGHPRPEGPGRPAVVSDSVGARLTRFAARSLFVLAAGVMAGGFLGWRAGLLVAALVALSHPLLAVLGPRLRAPYGRGRLLRALHRNGYHVIPDGHSRHLAVGPGGVYLLETRVWQHAVSWNGDDWMVGNRPAAHVVERLGSHAARLEHLLHLAEDWPGISVVPVVMVAGRLPEPVMRAGRTIIARPRSAVGHVLAQPTVLDPREVDGVAERIDHLVR</sequence>
<reference evidence="2 3" key="1">
    <citation type="submission" date="2019-03" db="EMBL/GenBank/DDBJ databases">
        <title>Genomic Encyclopedia of Type Strains, Phase IV (KMG-IV): sequencing the most valuable type-strain genomes for metagenomic binning, comparative biology and taxonomic classification.</title>
        <authorList>
            <person name="Goeker M."/>
        </authorList>
    </citation>
    <scope>NUCLEOTIDE SEQUENCE [LARGE SCALE GENOMIC DNA]</scope>
    <source>
        <strain evidence="2 3">DSM 46770</strain>
    </source>
</reference>
<keyword evidence="3" id="KW-1185">Reference proteome</keyword>
<evidence type="ECO:0000256" key="1">
    <source>
        <dbReference type="SAM" id="Phobius"/>
    </source>
</evidence>
<keyword evidence="1" id="KW-0472">Membrane</keyword>
<evidence type="ECO:0000313" key="2">
    <source>
        <dbReference type="EMBL" id="TDQ55239.1"/>
    </source>
</evidence>
<comment type="caution">
    <text evidence="2">The sequence shown here is derived from an EMBL/GenBank/DDBJ whole genome shotgun (WGS) entry which is preliminary data.</text>
</comment>
<evidence type="ECO:0008006" key="4">
    <source>
        <dbReference type="Google" id="ProtNLM"/>
    </source>
</evidence>
<dbReference type="Proteomes" id="UP000295281">
    <property type="component" value="Unassembled WGS sequence"/>
</dbReference>
<evidence type="ECO:0000313" key="3">
    <source>
        <dbReference type="Proteomes" id="UP000295281"/>
    </source>
</evidence>
<feature type="transmembrane region" description="Helical" evidence="1">
    <location>
        <begin position="29"/>
        <end position="47"/>
    </location>
</feature>
<protein>
    <recommendedName>
        <fullName evidence="4">Nuclease-like protein</fullName>
    </recommendedName>
</protein>